<feature type="transmembrane region" description="Helical" evidence="13">
    <location>
        <begin position="56"/>
        <end position="75"/>
    </location>
</feature>
<feature type="transmembrane region" description="Helical" evidence="13">
    <location>
        <begin position="185"/>
        <end position="201"/>
    </location>
</feature>
<dbReference type="GO" id="GO:0005886">
    <property type="term" value="C:plasma membrane"/>
    <property type="evidence" value="ECO:0007669"/>
    <property type="project" value="UniProtKB-SubCell"/>
</dbReference>
<evidence type="ECO:0000256" key="3">
    <source>
        <dbReference type="ARBA" id="ARBA00007931"/>
    </source>
</evidence>
<feature type="transmembrane region" description="Helical" evidence="13">
    <location>
        <begin position="15"/>
        <end position="35"/>
    </location>
</feature>
<evidence type="ECO:0000256" key="5">
    <source>
        <dbReference type="ARBA" id="ARBA00022670"/>
    </source>
</evidence>
<dbReference type="AlphaFoldDB" id="A0A484H592"/>
<feature type="transmembrane region" description="Helical" evidence="13">
    <location>
        <begin position="207"/>
        <end position="224"/>
    </location>
</feature>
<dbReference type="GO" id="GO:0008237">
    <property type="term" value="F:metallopeptidase activity"/>
    <property type="evidence" value="ECO:0007669"/>
    <property type="project" value="UniProtKB-KW"/>
</dbReference>
<comment type="subcellular location">
    <subcellularLocation>
        <location evidence="2">Cell membrane</location>
        <topology evidence="2">Multi-pass membrane protein</topology>
    </subcellularLocation>
</comment>
<evidence type="ECO:0000256" key="6">
    <source>
        <dbReference type="ARBA" id="ARBA00022692"/>
    </source>
</evidence>
<dbReference type="InterPro" id="IPR044537">
    <property type="entry name" value="Rip2-like"/>
</dbReference>
<keyword evidence="11 15" id="KW-0482">Metalloprotease</keyword>
<keyword evidence="4" id="KW-1003">Cell membrane</keyword>
<dbReference type="Pfam" id="PF02163">
    <property type="entry name" value="Peptidase_M50"/>
    <property type="match status" value="1"/>
</dbReference>
<dbReference type="EMBL" id="LR026963">
    <property type="protein sequence ID" value="VBB68584.1"/>
    <property type="molecule type" value="Genomic_DNA"/>
</dbReference>
<dbReference type="PANTHER" id="PTHR35864:SF1">
    <property type="entry name" value="ZINC METALLOPROTEASE YWHC-RELATED"/>
    <property type="match status" value="1"/>
</dbReference>
<keyword evidence="7" id="KW-0479">Metal-binding</keyword>
<sequence length="231" mass="25502">MIEMLPPWVYHTSTWILPVLCAVTLHEAAHGFVAWRLGDDTAYRMGRISLNPLRHIDLVGTVLLPALLIMLRAPFLFGWAKPIPVVSHRLRHPRWGVICVAIAGPTANLLLAVLAALLAHAAVHAPASGRAWLLFNIQHAIQLNVMLALFNMIPVPPLDGGLVMVRLLPRILARRLTWLEKHGTMLLLAILLIIPTIGYQIGTDWNLLTWLLGAPATLLYELVLRSAGLVS</sequence>
<evidence type="ECO:0000256" key="1">
    <source>
        <dbReference type="ARBA" id="ARBA00001947"/>
    </source>
</evidence>
<name>A0A484H592_9ZZZZ</name>
<evidence type="ECO:0000256" key="13">
    <source>
        <dbReference type="SAM" id="Phobius"/>
    </source>
</evidence>
<evidence type="ECO:0000256" key="11">
    <source>
        <dbReference type="ARBA" id="ARBA00023049"/>
    </source>
</evidence>
<proteinExistence type="inferred from homology"/>
<evidence type="ECO:0000259" key="14">
    <source>
        <dbReference type="Pfam" id="PF02163"/>
    </source>
</evidence>
<protein>
    <submittedName>
        <fullName evidence="15">FIG004556: membrane metalloprotease</fullName>
    </submittedName>
</protein>
<evidence type="ECO:0000256" key="10">
    <source>
        <dbReference type="ARBA" id="ARBA00022989"/>
    </source>
</evidence>
<evidence type="ECO:0000256" key="7">
    <source>
        <dbReference type="ARBA" id="ARBA00022723"/>
    </source>
</evidence>
<evidence type="ECO:0000256" key="12">
    <source>
        <dbReference type="ARBA" id="ARBA00023136"/>
    </source>
</evidence>
<keyword evidence="8" id="KW-0378">Hydrolase</keyword>
<evidence type="ECO:0000256" key="4">
    <source>
        <dbReference type="ARBA" id="ARBA00022475"/>
    </source>
</evidence>
<reference evidence="15" key="1">
    <citation type="submission" date="2018-10" db="EMBL/GenBank/DDBJ databases">
        <authorList>
            <person name="Gruber-Vodicka H."/>
            <person name="Jaeckle O."/>
        </authorList>
    </citation>
    <scope>NUCLEOTIDE SEQUENCE</scope>
</reference>
<feature type="transmembrane region" description="Helical" evidence="13">
    <location>
        <begin position="95"/>
        <end position="119"/>
    </location>
</feature>
<evidence type="ECO:0000256" key="2">
    <source>
        <dbReference type="ARBA" id="ARBA00004651"/>
    </source>
</evidence>
<keyword evidence="6 13" id="KW-0812">Transmembrane</keyword>
<organism evidence="15">
    <name type="scientific">invertebrate metagenome</name>
    <dbReference type="NCBI Taxonomy" id="1711999"/>
    <lineage>
        <taxon>unclassified sequences</taxon>
        <taxon>metagenomes</taxon>
        <taxon>organismal metagenomes</taxon>
    </lineage>
</organism>
<gene>
    <name evidence="15" type="ORF">RIEGSTA812A_PEG_57</name>
</gene>
<feature type="domain" description="Peptidase M50" evidence="14">
    <location>
        <begin position="137"/>
        <end position="177"/>
    </location>
</feature>
<dbReference type="InterPro" id="IPR008915">
    <property type="entry name" value="Peptidase_M50"/>
</dbReference>
<keyword evidence="12 13" id="KW-0472">Membrane</keyword>
<comment type="similarity">
    <text evidence="3">Belongs to the peptidase M50B family.</text>
</comment>
<evidence type="ECO:0000256" key="9">
    <source>
        <dbReference type="ARBA" id="ARBA00022833"/>
    </source>
</evidence>
<accession>A0A484H592</accession>
<evidence type="ECO:0000256" key="8">
    <source>
        <dbReference type="ARBA" id="ARBA00022801"/>
    </source>
</evidence>
<dbReference type="PANTHER" id="PTHR35864">
    <property type="entry name" value="ZINC METALLOPROTEASE MJ0611-RELATED"/>
    <property type="match status" value="1"/>
</dbReference>
<comment type="cofactor">
    <cofactor evidence="1">
        <name>Zn(2+)</name>
        <dbReference type="ChEBI" id="CHEBI:29105"/>
    </cofactor>
</comment>
<dbReference type="CDD" id="cd06158">
    <property type="entry name" value="S2P-M50_like_1"/>
    <property type="match status" value="1"/>
</dbReference>
<dbReference type="GO" id="GO:0046872">
    <property type="term" value="F:metal ion binding"/>
    <property type="evidence" value="ECO:0007669"/>
    <property type="project" value="UniProtKB-KW"/>
</dbReference>
<keyword evidence="10 13" id="KW-1133">Transmembrane helix</keyword>
<dbReference type="GO" id="GO:0006508">
    <property type="term" value="P:proteolysis"/>
    <property type="evidence" value="ECO:0007669"/>
    <property type="project" value="UniProtKB-KW"/>
</dbReference>
<keyword evidence="5 15" id="KW-0645">Protease</keyword>
<dbReference type="InterPro" id="IPR052348">
    <property type="entry name" value="Metallopeptidase_M50B"/>
</dbReference>
<evidence type="ECO:0000313" key="15">
    <source>
        <dbReference type="EMBL" id="VBB68584.1"/>
    </source>
</evidence>
<keyword evidence="9" id="KW-0862">Zinc</keyword>